<dbReference type="Proteomes" id="UP000567293">
    <property type="component" value="Unassembled WGS sequence"/>
</dbReference>
<evidence type="ECO:0000256" key="1">
    <source>
        <dbReference type="SAM" id="MobiDB-lite"/>
    </source>
</evidence>
<keyword evidence="2" id="KW-1133">Transmembrane helix</keyword>
<evidence type="ECO:0000313" key="3">
    <source>
        <dbReference type="EMBL" id="MBA0085930.1"/>
    </source>
</evidence>
<evidence type="ECO:0000256" key="2">
    <source>
        <dbReference type="SAM" id="Phobius"/>
    </source>
</evidence>
<gene>
    <name evidence="3" type="ORF">HRJ53_13105</name>
</gene>
<name>A0A7V8NRM1_9BACT</name>
<protein>
    <submittedName>
        <fullName evidence="3">Uncharacterized protein</fullName>
    </submittedName>
</protein>
<feature type="compositionally biased region" description="Low complexity" evidence="1">
    <location>
        <begin position="270"/>
        <end position="281"/>
    </location>
</feature>
<keyword evidence="2" id="KW-0812">Transmembrane</keyword>
<proteinExistence type="predicted"/>
<feature type="region of interest" description="Disordered" evidence="1">
    <location>
        <begin position="96"/>
        <end position="117"/>
    </location>
</feature>
<feature type="region of interest" description="Disordered" evidence="1">
    <location>
        <begin position="270"/>
        <end position="324"/>
    </location>
</feature>
<comment type="caution">
    <text evidence="3">The sequence shown here is derived from an EMBL/GenBank/DDBJ whole genome shotgun (WGS) entry which is preliminary data.</text>
</comment>
<evidence type="ECO:0000313" key="4">
    <source>
        <dbReference type="Proteomes" id="UP000567293"/>
    </source>
</evidence>
<dbReference type="AlphaFoldDB" id="A0A7V8NRM1"/>
<accession>A0A7V8NRM1</accession>
<keyword evidence="2" id="KW-0472">Membrane</keyword>
<sequence>MDENLENQEHQQTLHEVAWESRPAGLHRGLLIGGVVLLVVAGLAFGYGYRQQIAVGHLTAQQTVANATIDQLQGQLNNVNTKLNDMVAAQQQAAEQAAAEKNANSSPGAKRGPADKRYKQLQAQLQDQEKQLKDTQDLVAKNRTDLETSLSSTKDELNGSIAKTHDELVVLQKRGERNYFEFDLRRSKQFERFGPITLSLRRTDAKHMNYDLMMVVDDKQLGKKRVNLYEPIWIHTESGGQPVQIVVNKIGKNDVHGYISAPKYKESELAAAGAGAPTLTPVSAPTPDPNRPNPQPEQPQPEQQQQPPSQQPQTQQPQPQQHPQ</sequence>
<organism evidence="3 4">
    <name type="scientific">Candidatus Acidiferrum panamense</name>
    <dbReference type="NCBI Taxonomy" id="2741543"/>
    <lineage>
        <taxon>Bacteria</taxon>
        <taxon>Pseudomonadati</taxon>
        <taxon>Acidobacteriota</taxon>
        <taxon>Terriglobia</taxon>
        <taxon>Candidatus Acidiferrales</taxon>
        <taxon>Candidatus Acidiferrum</taxon>
    </lineage>
</organism>
<feature type="transmembrane region" description="Helical" evidence="2">
    <location>
        <begin position="30"/>
        <end position="49"/>
    </location>
</feature>
<reference evidence="3" key="1">
    <citation type="submission" date="2020-06" db="EMBL/GenBank/DDBJ databases">
        <title>Legume-microbial interactions unlock mineral nutrients during tropical forest succession.</title>
        <authorList>
            <person name="Epihov D.Z."/>
        </authorList>
    </citation>
    <scope>NUCLEOTIDE SEQUENCE [LARGE SCALE GENOMIC DNA]</scope>
    <source>
        <strain evidence="3">Pan2503</strain>
    </source>
</reference>
<feature type="compositionally biased region" description="Pro residues" evidence="1">
    <location>
        <begin position="284"/>
        <end position="299"/>
    </location>
</feature>
<dbReference type="EMBL" id="JACDQQ010001269">
    <property type="protein sequence ID" value="MBA0085930.1"/>
    <property type="molecule type" value="Genomic_DNA"/>
</dbReference>
<keyword evidence="4" id="KW-1185">Reference proteome</keyword>
<feature type="compositionally biased region" description="Low complexity" evidence="1">
    <location>
        <begin position="300"/>
        <end position="324"/>
    </location>
</feature>